<reference evidence="1" key="1">
    <citation type="journal article" date="2013" name="Genome Announc.">
        <title>Draft Genome Sequence of Loktanella cinnabarina LL-001T, Isolated from Deep-Sea Floor Sediment.</title>
        <authorList>
            <person name="Nishi S."/>
            <person name="Tsubouchi T."/>
            <person name="Takaki Y."/>
            <person name="Koyanagi R."/>
            <person name="Satoh N."/>
            <person name="Maruyama T."/>
            <person name="Hatada Y."/>
        </authorList>
    </citation>
    <scope>NUCLEOTIDE SEQUENCE [LARGE SCALE GENOMIC DNA]</scope>
    <source>
        <strain evidence="1">LL-001</strain>
    </source>
</reference>
<dbReference type="Proteomes" id="UP000016566">
    <property type="component" value="Unassembled WGS sequence"/>
</dbReference>
<protein>
    <submittedName>
        <fullName evidence="1">Uncharacterized protein</fullName>
    </submittedName>
</protein>
<evidence type="ECO:0000313" key="1">
    <source>
        <dbReference type="EMBL" id="GAD55881.1"/>
    </source>
</evidence>
<keyword evidence="2" id="KW-1185">Reference proteome</keyword>
<comment type="caution">
    <text evidence="1">The sequence shown here is derived from an EMBL/GenBank/DDBJ whole genome shotgun (WGS) entry which is preliminary data.</text>
</comment>
<accession>U2YLE2</accession>
<dbReference type="EMBL" id="BATB01000023">
    <property type="protein sequence ID" value="GAD55881.1"/>
    <property type="molecule type" value="Genomic_DNA"/>
</dbReference>
<dbReference type="AlphaFoldDB" id="U2YLE2"/>
<organism evidence="1 2">
    <name type="scientific">Limimaricola cinnabarinus LL-001</name>
    <dbReference type="NCBI Taxonomy" id="1337093"/>
    <lineage>
        <taxon>Bacteria</taxon>
        <taxon>Pseudomonadati</taxon>
        <taxon>Pseudomonadota</taxon>
        <taxon>Alphaproteobacteria</taxon>
        <taxon>Rhodobacterales</taxon>
        <taxon>Paracoccaceae</taxon>
        <taxon>Limimaricola</taxon>
    </lineage>
</organism>
<gene>
    <name evidence="1" type="ORF">MBELCI_1933</name>
</gene>
<proteinExistence type="predicted"/>
<evidence type="ECO:0000313" key="2">
    <source>
        <dbReference type="Proteomes" id="UP000016566"/>
    </source>
</evidence>
<name>U2YLE2_9RHOB</name>
<sequence length="37" mass="3860">MIPDPALADITPRAADPDGRHTLVLVTGLRAPGARPQ</sequence>